<feature type="non-terminal residue" evidence="2">
    <location>
        <position position="148"/>
    </location>
</feature>
<dbReference type="EMBL" id="ML180362">
    <property type="protein sequence ID" value="THU77694.1"/>
    <property type="molecule type" value="Genomic_DNA"/>
</dbReference>
<evidence type="ECO:0000313" key="2">
    <source>
        <dbReference type="EMBL" id="THU77694.1"/>
    </source>
</evidence>
<feature type="compositionally biased region" description="Basic and acidic residues" evidence="1">
    <location>
        <begin position="106"/>
        <end position="122"/>
    </location>
</feature>
<sequence length="148" mass="17243">MSDDEDYYENGVLVKDKYLTKAPTYRSSEFTKLIMTIDGLPDPSPSGQSNERIRGELKEQDIRKVKAFGDRARRWMVRDDWLKEHPQFDCEAYVIDNGPAWGEDTDPVKEEQKRRAVKDEKKAKKRKSEAMIDSDDEGREKKRNKGKG</sequence>
<evidence type="ECO:0000313" key="3">
    <source>
        <dbReference type="Proteomes" id="UP000297245"/>
    </source>
</evidence>
<gene>
    <name evidence="2" type="ORF">K435DRAFT_738245</name>
</gene>
<proteinExistence type="predicted"/>
<reference evidence="2 3" key="1">
    <citation type="journal article" date="2019" name="Nat. Ecol. Evol.">
        <title>Megaphylogeny resolves global patterns of mushroom evolution.</title>
        <authorList>
            <person name="Varga T."/>
            <person name="Krizsan K."/>
            <person name="Foldi C."/>
            <person name="Dima B."/>
            <person name="Sanchez-Garcia M."/>
            <person name="Sanchez-Ramirez S."/>
            <person name="Szollosi G.J."/>
            <person name="Szarkandi J.G."/>
            <person name="Papp V."/>
            <person name="Albert L."/>
            <person name="Andreopoulos W."/>
            <person name="Angelini C."/>
            <person name="Antonin V."/>
            <person name="Barry K.W."/>
            <person name="Bougher N.L."/>
            <person name="Buchanan P."/>
            <person name="Buyck B."/>
            <person name="Bense V."/>
            <person name="Catcheside P."/>
            <person name="Chovatia M."/>
            <person name="Cooper J."/>
            <person name="Damon W."/>
            <person name="Desjardin D."/>
            <person name="Finy P."/>
            <person name="Geml J."/>
            <person name="Haridas S."/>
            <person name="Hughes K."/>
            <person name="Justo A."/>
            <person name="Karasinski D."/>
            <person name="Kautmanova I."/>
            <person name="Kiss B."/>
            <person name="Kocsube S."/>
            <person name="Kotiranta H."/>
            <person name="LaButti K.M."/>
            <person name="Lechner B.E."/>
            <person name="Liimatainen K."/>
            <person name="Lipzen A."/>
            <person name="Lukacs Z."/>
            <person name="Mihaltcheva S."/>
            <person name="Morgado L.N."/>
            <person name="Niskanen T."/>
            <person name="Noordeloos M.E."/>
            <person name="Ohm R.A."/>
            <person name="Ortiz-Santana B."/>
            <person name="Ovrebo C."/>
            <person name="Racz N."/>
            <person name="Riley R."/>
            <person name="Savchenko A."/>
            <person name="Shiryaev A."/>
            <person name="Soop K."/>
            <person name="Spirin V."/>
            <person name="Szebenyi C."/>
            <person name="Tomsovsky M."/>
            <person name="Tulloss R.E."/>
            <person name="Uehling J."/>
            <person name="Grigoriev I.V."/>
            <person name="Vagvolgyi C."/>
            <person name="Papp T."/>
            <person name="Martin F.M."/>
            <person name="Miettinen O."/>
            <person name="Hibbett D.S."/>
            <person name="Nagy L.G."/>
        </authorList>
    </citation>
    <scope>NUCLEOTIDE SEQUENCE [LARGE SCALE GENOMIC DNA]</scope>
    <source>
        <strain evidence="2 3">CBS 962.96</strain>
    </source>
</reference>
<keyword evidence="3" id="KW-1185">Reference proteome</keyword>
<dbReference type="Proteomes" id="UP000297245">
    <property type="component" value="Unassembled WGS sequence"/>
</dbReference>
<dbReference type="OrthoDB" id="3069035at2759"/>
<protein>
    <submittedName>
        <fullName evidence="2">Uncharacterized protein</fullName>
    </submittedName>
</protein>
<dbReference type="AlphaFoldDB" id="A0A4S8KPR1"/>
<organism evidence="2 3">
    <name type="scientific">Dendrothele bispora (strain CBS 962.96)</name>
    <dbReference type="NCBI Taxonomy" id="1314807"/>
    <lineage>
        <taxon>Eukaryota</taxon>
        <taxon>Fungi</taxon>
        <taxon>Dikarya</taxon>
        <taxon>Basidiomycota</taxon>
        <taxon>Agaricomycotina</taxon>
        <taxon>Agaricomycetes</taxon>
        <taxon>Agaricomycetidae</taxon>
        <taxon>Agaricales</taxon>
        <taxon>Agaricales incertae sedis</taxon>
        <taxon>Dendrothele</taxon>
    </lineage>
</organism>
<accession>A0A4S8KPR1</accession>
<feature type="region of interest" description="Disordered" evidence="1">
    <location>
        <begin position="99"/>
        <end position="148"/>
    </location>
</feature>
<name>A0A4S8KPR1_DENBC</name>
<evidence type="ECO:0000256" key="1">
    <source>
        <dbReference type="SAM" id="MobiDB-lite"/>
    </source>
</evidence>
<feature type="region of interest" description="Disordered" evidence="1">
    <location>
        <begin position="38"/>
        <end position="58"/>
    </location>
</feature>